<evidence type="ECO:0000259" key="1">
    <source>
        <dbReference type="Pfam" id="PF24722"/>
    </source>
</evidence>
<dbReference type="EMBL" id="JACVEL010000019">
    <property type="protein sequence ID" value="MBC9813899.1"/>
    <property type="molecule type" value="Genomic_DNA"/>
</dbReference>
<name>A0A8J6TU41_9FLAO</name>
<evidence type="ECO:0000313" key="2">
    <source>
        <dbReference type="EMBL" id="MBC9813899.1"/>
    </source>
</evidence>
<protein>
    <recommendedName>
        <fullName evidence="1">DUF7674 domain-containing protein</fullName>
    </recommendedName>
</protein>
<proteinExistence type="predicted"/>
<feature type="domain" description="DUF7674" evidence="1">
    <location>
        <begin position="13"/>
        <end position="90"/>
    </location>
</feature>
<keyword evidence="3" id="KW-1185">Reference proteome</keyword>
<accession>A0A8J6TU41</accession>
<dbReference type="InterPro" id="IPR056091">
    <property type="entry name" value="DUF7674"/>
</dbReference>
<evidence type="ECO:0000313" key="3">
    <source>
        <dbReference type="Proteomes" id="UP000652681"/>
    </source>
</evidence>
<dbReference type="RefSeq" id="WP_163491060.1">
    <property type="nucleotide sequence ID" value="NZ_JACVEL010000019.1"/>
</dbReference>
<sequence>MKQNDEIRKIEALESEALQAIFQGQKNKVIHLYEKVEQLFSKGSNSTRNIISNRFILPLSQLLEMNYSWGREYINLFPNQLKAEYCKQIYSSGM</sequence>
<reference evidence="2" key="1">
    <citation type="submission" date="2020-09" db="EMBL/GenBank/DDBJ databases">
        <title>Taishania pollutisoli gen. nov., sp. nov., Isolated from Tetrabromobisphenol A-Contaminated Soil.</title>
        <authorList>
            <person name="Chen Q."/>
        </authorList>
    </citation>
    <scope>NUCLEOTIDE SEQUENCE</scope>
    <source>
        <strain evidence="2">CZZ-1</strain>
    </source>
</reference>
<dbReference type="Pfam" id="PF24722">
    <property type="entry name" value="DUF7674"/>
    <property type="match status" value="1"/>
</dbReference>
<gene>
    <name evidence="2" type="ORF">H9Y05_15590</name>
</gene>
<dbReference type="Proteomes" id="UP000652681">
    <property type="component" value="Unassembled WGS sequence"/>
</dbReference>
<organism evidence="2 3">
    <name type="scientific">Taishania pollutisoli</name>
    <dbReference type="NCBI Taxonomy" id="2766479"/>
    <lineage>
        <taxon>Bacteria</taxon>
        <taxon>Pseudomonadati</taxon>
        <taxon>Bacteroidota</taxon>
        <taxon>Flavobacteriia</taxon>
        <taxon>Flavobacteriales</taxon>
        <taxon>Crocinitomicaceae</taxon>
        <taxon>Taishania</taxon>
    </lineage>
</organism>
<comment type="caution">
    <text evidence="2">The sequence shown here is derived from an EMBL/GenBank/DDBJ whole genome shotgun (WGS) entry which is preliminary data.</text>
</comment>
<dbReference type="AlphaFoldDB" id="A0A8J6TU41"/>